<protein>
    <submittedName>
        <fullName evidence="1">Uncharacterized protein</fullName>
    </submittedName>
</protein>
<organism evidence="1">
    <name type="scientific">viral metagenome</name>
    <dbReference type="NCBI Taxonomy" id="1070528"/>
    <lineage>
        <taxon>unclassified sequences</taxon>
        <taxon>metagenomes</taxon>
        <taxon>organismal metagenomes</taxon>
    </lineage>
</organism>
<evidence type="ECO:0000313" key="1">
    <source>
        <dbReference type="EMBL" id="QJI03711.1"/>
    </source>
</evidence>
<proteinExistence type="predicted"/>
<reference evidence="1" key="1">
    <citation type="submission" date="2020-03" db="EMBL/GenBank/DDBJ databases">
        <title>The deep terrestrial virosphere.</title>
        <authorList>
            <person name="Holmfeldt K."/>
            <person name="Nilsson E."/>
            <person name="Simone D."/>
            <person name="Lopez-Fernandez M."/>
            <person name="Wu X."/>
            <person name="de Brujin I."/>
            <person name="Lundin D."/>
            <person name="Andersson A."/>
            <person name="Bertilsson S."/>
            <person name="Dopson M."/>
        </authorList>
    </citation>
    <scope>NUCLEOTIDE SEQUENCE</scope>
    <source>
        <strain evidence="1">TM448B04923</strain>
    </source>
</reference>
<name>A0A6M3Y0F6_9ZZZZ</name>
<sequence>MSDDRGIFKTDYPRKVIFARVLRLKLADLPRWKPPSVIGEVCDE</sequence>
<gene>
    <name evidence="1" type="ORF">TM448B04923_0005</name>
</gene>
<accession>A0A6M3Y0F6</accession>
<dbReference type="EMBL" id="MT145112">
    <property type="protein sequence ID" value="QJI03711.1"/>
    <property type="molecule type" value="Genomic_DNA"/>
</dbReference>
<dbReference type="AlphaFoldDB" id="A0A6M3Y0F6"/>